<proteinExistence type="inferred from homology"/>
<evidence type="ECO:0000256" key="1">
    <source>
        <dbReference type="ARBA" id="ARBA00008998"/>
    </source>
</evidence>
<dbReference type="InterPro" id="IPR008532">
    <property type="entry name" value="NFACT_RNA-bd"/>
</dbReference>
<gene>
    <name evidence="4" type="ORF">M427DRAFT_62398</name>
</gene>
<evidence type="ECO:0000313" key="4">
    <source>
        <dbReference type="EMBL" id="KXS10421.1"/>
    </source>
</evidence>
<dbReference type="STRING" id="1344416.A0A139A0Y2"/>
<sequence>MVFYFTSSVVDPPAQIYMGKDKFENEDLIKWGWEEDVWFHVDKLSSAHVYLRIPKDAGYTWETIPEDLIVDCAQLTKANSIEGSKKNNITIIYTPWSNLKKTGAMDTGQVAFHKDNLVKRIHVEKKDNFILNRLNKTKQEKQPDLEREKLDKQKSERASQRKDEKVRKQEELKLREERQKMDDVKHYKDVFKDDSAMSLSNRSGIDIDEDFM</sequence>
<evidence type="ECO:0000259" key="3">
    <source>
        <dbReference type="Pfam" id="PF05670"/>
    </source>
</evidence>
<dbReference type="AlphaFoldDB" id="A0A139A0Y2"/>
<dbReference type="PANTHER" id="PTHR13049">
    <property type="entry name" value="DUF814-RELATED"/>
    <property type="match status" value="1"/>
</dbReference>
<accession>A0A139A0Y2</accession>
<organism evidence="4 5">
    <name type="scientific">Gonapodya prolifera (strain JEL478)</name>
    <name type="common">Monoblepharis prolifera</name>
    <dbReference type="NCBI Taxonomy" id="1344416"/>
    <lineage>
        <taxon>Eukaryota</taxon>
        <taxon>Fungi</taxon>
        <taxon>Fungi incertae sedis</taxon>
        <taxon>Chytridiomycota</taxon>
        <taxon>Chytridiomycota incertae sedis</taxon>
        <taxon>Monoblepharidomycetes</taxon>
        <taxon>Monoblepharidales</taxon>
        <taxon>Gonapodyaceae</taxon>
        <taxon>Gonapodya</taxon>
    </lineage>
</organism>
<dbReference type="EMBL" id="KQ965827">
    <property type="protein sequence ID" value="KXS10421.1"/>
    <property type="molecule type" value="Genomic_DNA"/>
</dbReference>
<dbReference type="InterPro" id="IPR039730">
    <property type="entry name" value="Jlp2/Ccd25"/>
</dbReference>
<feature type="region of interest" description="Disordered" evidence="2">
    <location>
        <begin position="140"/>
        <end position="179"/>
    </location>
</feature>
<keyword evidence="5" id="KW-1185">Reference proteome</keyword>
<evidence type="ECO:0000313" key="5">
    <source>
        <dbReference type="Proteomes" id="UP000070544"/>
    </source>
</evidence>
<feature type="domain" description="NFACT RNA-binding" evidence="3">
    <location>
        <begin position="1"/>
        <end position="113"/>
    </location>
</feature>
<dbReference type="Proteomes" id="UP000070544">
    <property type="component" value="Unassembled WGS sequence"/>
</dbReference>
<dbReference type="Pfam" id="PF05670">
    <property type="entry name" value="NFACT-R_1"/>
    <property type="match status" value="1"/>
</dbReference>
<dbReference type="PANTHER" id="PTHR13049:SF2">
    <property type="entry name" value="COILED-COIL DOMAIN-CONTAINING PROTEIN 25"/>
    <property type="match status" value="1"/>
</dbReference>
<dbReference type="OMA" id="YHDEKAV"/>
<dbReference type="OrthoDB" id="200398at2759"/>
<name>A0A139A0Y2_GONPJ</name>
<protein>
    <submittedName>
        <fullName evidence="4">DUF814-domain-containing protein</fullName>
    </submittedName>
</protein>
<reference evidence="4 5" key="1">
    <citation type="journal article" date="2015" name="Genome Biol. Evol.">
        <title>Phylogenomic analyses indicate that early fungi evolved digesting cell walls of algal ancestors of land plants.</title>
        <authorList>
            <person name="Chang Y."/>
            <person name="Wang S."/>
            <person name="Sekimoto S."/>
            <person name="Aerts A.L."/>
            <person name="Choi C."/>
            <person name="Clum A."/>
            <person name="LaButti K.M."/>
            <person name="Lindquist E.A."/>
            <person name="Yee Ngan C."/>
            <person name="Ohm R.A."/>
            <person name="Salamov A.A."/>
            <person name="Grigoriev I.V."/>
            <person name="Spatafora J.W."/>
            <person name="Berbee M.L."/>
        </authorList>
    </citation>
    <scope>NUCLEOTIDE SEQUENCE [LARGE SCALE GENOMIC DNA]</scope>
    <source>
        <strain evidence="4 5">JEL478</strain>
    </source>
</reference>
<comment type="similarity">
    <text evidence="1">Belongs to the CCDC25 family.</text>
</comment>
<evidence type="ECO:0000256" key="2">
    <source>
        <dbReference type="SAM" id="MobiDB-lite"/>
    </source>
</evidence>